<keyword evidence="1" id="KW-1133">Transmembrane helix</keyword>
<dbReference type="EMBL" id="JAHWXN010000001">
    <property type="protein sequence ID" value="MCK2036495.1"/>
    <property type="molecule type" value="Genomic_DNA"/>
</dbReference>
<evidence type="ECO:0000313" key="3">
    <source>
        <dbReference type="Proteomes" id="UP001300096"/>
    </source>
</evidence>
<organism evidence="2 3">
    <name type="scientific">Microbacterium croceum</name>
    <dbReference type="NCBI Taxonomy" id="2851645"/>
    <lineage>
        <taxon>Bacteria</taxon>
        <taxon>Bacillati</taxon>
        <taxon>Actinomycetota</taxon>
        <taxon>Actinomycetes</taxon>
        <taxon>Micrococcales</taxon>
        <taxon>Microbacteriaceae</taxon>
        <taxon>Microbacterium</taxon>
    </lineage>
</organism>
<accession>A0ABT0FEJ4</accession>
<keyword evidence="1" id="KW-0472">Membrane</keyword>
<feature type="transmembrane region" description="Helical" evidence="1">
    <location>
        <begin position="106"/>
        <end position="127"/>
    </location>
</feature>
<feature type="transmembrane region" description="Helical" evidence="1">
    <location>
        <begin position="133"/>
        <end position="160"/>
    </location>
</feature>
<feature type="transmembrane region" description="Helical" evidence="1">
    <location>
        <begin position="241"/>
        <end position="263"/>
    </location>
</feature>
<dbReference type="Proteomes" id="UP001300096">
    <property type="component" value="Unassembled WGS sequence"/>
</dbReference>
<feature type="transmembrane region" description="Helical" evidence="1">
    <location>
        <begin position="206"/>
        <end position="229"/>
    </location>
</feature>
<evidence type="ECO:0000256" key="1">
    <source>
        <dbReference type="SAM" id="Phobius"/>
    </source>
</evidence>
<feature type="transmembrane region" description="Helical" evidence="1">
    <location>
        <begin position="269"/>
        <end position="289"/>
    </location>
</feature>
<gene>
    <name evidence="2" type="ORF">KZC51_10135</name>
</gene>
<dbReference type="RefSeq" id="WP_247629858.1">
    <property type="nucleotide sequence ID" value="NZ_JAHWXN010000001.1"/>
</dbReference>
<sequence>MDQKPMRGAAPLDPPSPEVARRYIDEVGRVRERRDDQVNLRPQGWLTIVQGVLVAGLVGSTIVAFRAGETSVAMLLVLAFLMAGQVLTGVTERFGGQRRFTRRRWFYYGALVLAGAGVIATYLLSLLSENGSFLPLGLILAPAGFAVLVLLAIGTCQLWLSRGAPQAARRELPPFVWPARGTTLAFGILLGTMIVTAAMGETLFTSVLTVLAGIALIVASVGGGTDWGLAYLGQVWRWPQFLMLFAGIAALGVTVVVGSTGAVNAHVGVLAGAGIVVLALIASLAPLSAKADGRA</sequence>
<keyword evidence="1" id="KW-0812">Transmembrane</keyword>
<keyword evidence="3" id="KW-1185">Reference proteome</keyword>
<protein>
    <submittedName>
        <fullName evidence="2">Uncharacterized protein</fullName>
    </submittedName>
</protein>
<feature type="transmembrane region" description="Helical" evidence="1">
    <location>
        <begin position="181"/>
        <end position="200"/>
    </location>
</feature>
<proteinExistence type="predicted"/>
<feature type="transmembrane region" description="Helical" evidence="1">
    <location>
        <begin position="71"/>
        <end position="94"/>
    </location>
</feature>
<feature type="transmembrane region" description="Helical" evidence="1">
    <location>
        <begin position="44"/>
        <end position="65"/>
    </location>
</feature>
<name>A0ABT0FEJ4_9MICO</name>
<reference evidence="2 3" key="1">
    <citation type="submission" date="2021-06" db="EMBL/GenBank/DDBJ databases">
        <title>Genome-based taxonomic framework of Microbacterium strains isolated from marine environment, the description of four new species and reclassification of four preexisting species.</title>
        <authorList>
            <person name="Lee S.D."/>
            <person name="Kim S.-M."/>
            <person name="Byeon Y.-S."/>
            <person name="Yang H.L."/>
            <person name="Kim I.S."/>
        </authorList>
    </citation>
    <scope>NUCLEOTIDE SEQUENCE [LARGE SCALE GENOMIC DNA]</scope>
    <source>
        <strain evidence="2 3">SSW1-49</strain>
    </source>
</reference>
<evidence type="ECO:0000313" key="2">
    <source>
        <dbReference type="EMBL" id="MCK2036495.1"/>
    </source>
</evidence>
<comment type="caution">
    <text evidence="2">The sequence shown here is derived from an EMBL/GenBank/DDBJ whole genome shotgun (WGS) entry which is preliminary data.</text>
</comment>